<feature type="transmembrane region" description="Helical" evidence="1">
    <location>
        <begin position="320"/>
        <end position="337"/>
    </location>
</feature>
<evidence type="ECO:0000313" key="3">
    <source>
        <dbReference type="Proteomes" id="UP000535589"/>
    </source>
</evidence>
<accession>A0A7X8TNS6</accession>
<proteinExistence type="predicted"/>
<dbReference type="AlphaFoldDB" id="A0A7X8TNS6"/>
<organism evidence="2 3">
    <name type="scientific">Vibrio agarilyticus</name>
    <dbReference type="NCBI Taxonomy" id="2726741"/>
    <lineage>
        <taxon>Bacteria</taxon>
        <taxon>Pseudomonadati</taxon>
        <taxon>Pseudomonadota</taxon>
        <taxon>Gammaproteobacteria</taxon>
        <taxon>Vibrionales</taxon>
        <taxon>Vibrionaceae</taxon>
        <taxon>Vibrio</taxon>
    </lineage>
</organism>
<evidence type="ECO:0000256" key="1">
    <source>
        <dbReference type="SAM" id="Phobius"/>
    </source>
</evidence>
<keyword evidence="1" id="KW-0812">Transmembrane</keyword>
<gene>
    <name evidence="2" type="ORF">HGP28_03500</name>
</gene>
<name>A0A7X8TNS6_9VIBR</name>
<reference evidence="2 3" key="1">
    <citation type="submission" date="2020-04" db="EMBL/GenBank/DDBJ databases">
        <title>Vibrio sp. SM6, a novel species isolated from seawater.</title>
        <authorList>
            <person name="Wang X."/>
        </authorList>
    </citation>
    <scope>NUCLEOTIDE SEQUENCE [LARGE SCALE GENOMIC DNA]</scope>
    <source>
        <strain evidence="2 3">SM6</strain>
    </source>
</reference>
<dbReference type="EMBL" id="JABAIK010000002">
    <property type="protein sequence ID" value="NLS11955.1"/>
    <property type="molecule type" value="Genomic_DNA"/>
</dbReference>
<feature type="transmembrane region" description="Helical" evidence="1">
    <location>
        <begin position="290"/>
        <end position="308"/>
    </location>
</feature>
<feature type="transmembrane region" description="Helical" evidence="1">
    <location>
        <begin position="255"/>
        <end position="274"/>
    </location>
</feature>
<keyword evidence="1" id="KW-1133">Transmembrane helix</keyword>
<protein>
    <submittedName>
        <fullName evidence="2">Uncharacterized protein</fullName>
    </submittedName>
</protein>
<sequence>MTSDTAAMLTQRHLNTLVVEAQQMLEYIARHGELSVEPRLASGIYRAASRLHSEQWRAEDTAHLLQCYDQLARQIYPVTLESLMAVRPTHASVMQEATLSQHPVASAKKNRRIVGRRFCHETVAILPSGSANNVITWYRRYTVLTLLGLLGLQMFSLFGHAITTAFTDMPSPHVWSAEHHAHFQLLVQWNDIWQLQGIRGNIVELISAVMSSGETTPEPASSLRLAEASSSVDPVQFSKEFIAAKTVLQTVQNSLLPLMYGLLGALIFVLRSLLNQVRSLTYTASREVGYRLRITLGCLAGMITGWLMKPELGELALSPMALAFLSGYSIEVLFTLLDRLIDQVRRTPPTNARLPR</sequence>
<dbReference type="Proteomes" id="UP000535589">
    <property type="component" value="Unassembled WGS sequence"/>
</dbReference>
<dbReference type="RefSeq" id="WP_168835045.1">
    <property type="nucleotide sequence ID" value="NZ_JABAIK010000002.1"/>
</dbReference>
<keyword evidence="1" id="KW-0472">Membrane</keyword>
<evidence type="ECO:0000313" key="2">
    <source>
        <dbReference type="EMBL" id="NLS11955.1"/>
    </source>
</evidence>
<keyword evidence="3" id="KW-1185">Reference proteome</keyword>
<comment type="caution">
    <text evidence="2">The sequence shown here is derived from an EMBL/GenBank/DDBJ whole genome shotgun (WGS) entry which is preliminary data.</text>
</comment>
<feature type="transmembrane region" description="Helical" evidence="1">
    <location>
        <begin position="141"/>
        <end position="162"/>
    </location>
</feature>